<evidence type="ECO:0000313" key="3">
    <source>
        <dbReference type="Proteomes" id="UP000182938"/>
    </source>
</evidence>
<reference evidence="2 3" key="1">
    <citation type="submission" date="2015-11" db="EMBL/GenBank/DDBJ databases">
        <authorList>
            <person name="Zhang Y."/>
            <person name="Guo Z."/>
        </authorList>
    </citation>
    <scope>NUCLEOTIDE SEQUENCE [LARGE SCALE GENOMIC DNA]</scope>
    <source>
        <strain evidence="2 3">YFY001</strain>
    </source>
</reference>
<keyword evidence="1" id="KW-0472">Membrane</keyword>
<evidence type="ECO:0000313" key="2">
    <source>
        <dbReference type="EMBL" id="APH01850.1"/>
    </source>
</evidence>
<dbReference type="KEGG" id="jte:ASJ30_10190"/>
<dbReference type="Proteomes" id="UP000182938">
    <property type="component" value="Chromosome"/>
</dbReference>
<accession>A0A1L3MHM1</accession>
<keyword evidence="1" id="KW-0812">Transmembrane</keyword>
<dbReference type="EMBL" id="CP013290">
    <property type="protein sequence ID" value="APH01850.1"/>
    <property type="molecule type" value="Genomic_DNA"/>
</dbReference>
<keyword evidence="3" id="KW-1185">Reference proteome</keyword>
<protein>
    <submittedName>
        <fullName evidence="2">Uncharacterized protein</fullName>
    </submittedName>
</protein>
<gene>
    <name evidence="2" type="ORF">ASJ30_10190</name>
</gene>
<proteinExistence type="predicted"/>
<evidence type="ECO:0000256" key="1">
    <source>
        <dbReference type="SAM" id="Phobius"/>
    </source>
</evidence>
<dbReference type="AlphaFoldDB" id="A0A1L3MHM1"/>
<organism evidence="2 3">
    <name type="scientific">Janibacter indicus</name>
    <dbReference type="NCBI Taxonomy" id="857417"/>
    <lineage>
        <taxon>Bacteria</taxon>
        <taxon>Bacillati</taxon>
        <taxon>Actinomycetota</taxon>
        <taxon>Actinomycetes</taxon>
        <taxon>Micrococcales</taxon>
        <taxon>Intrasporangiaceae</taxon>
        <taxon>Janibacter</taxon>
    </lineage>
</organism>
<name>A0A1L3MHM1_9MICO</name>
<keyword evidence="1" id="KW-1133">Transmembrane helix</keyword>
<feature type="transmembrane region" description="Helical" evidence="1">
    <location>
        <begin position="154"/>
        <end position="180"/>
    </location>
</feature>
<sequence length="532" mass="56292">MLLVIAGVTVTVLLGPDDTWGGEPEAVPDAKPVIVSGPQLLDVAGLSLVVTARPAGEGAAFVGAGHPVHVQDYVRDVARTEITALSASGVGDSQALSGERQRPAVAPGELDVWQEQASGDPAKIEIPLTEDEPVQIAAAPATGAGAAPELGIGYALPGAFIGGLVAVLIGVLLLVGTIVLGRRAKGAQRAVSESGPQPSAAQAGSARASSGIALRLVATVSAVALAAGCSIPQRVDHGTEPGVVPLEEADAQTMLDDYDRRNNAAIKKSDAGDGSLWATADAGPNLAVDALVARTAKFYPPKKDDDGDFIHEVRDVYEVEQPGYPLWSLIDVDLPNSDLGGGQYLRLYTRDGATEPWKGYTSVYLPSRLVTPLDAQAATPSAKDLLTAAQWDDELTRWIAAGKESDLRISRDLMESYGDMAATPKGVARIDHSVSPWGGRADGRTEQDGPVRVLRVKQGLLVITNKQWERNLYLEQGFEWKQATRERKIHSPHHRDLVYDEHYLLSAAILIPDSGAPSVIGSDVERVLEFPR</sequence>